<name>F4KX25_HALH1</name>
<dbReference type="RefSeq" id="WP_013762817.1">
    <property type="nucleotide sequence ID" value="NC_015510.1"/>
</dbReference>
<protein>
    <submittedName>
        <fullName evidence="3">ASPIC/UnbV domain protein</fullName>
    </submittedName>
</protein>
<dbReference type="InterPro" id="IPR011519">
    <property type="entry name" value="UnbV_ASPIC"/>
</dbReference>
<proteinExistence type="predicted"/>
<dbReference type="Pfam" id="PF13517">
    <property type="entry name" value="FG-GAP_3"/>
    <property type="match status" value="4"/>
</dbReference>
<accession>F4KX25</accession>
<organism evidence="3 4">
    <name type="scientific">Haliscomenobacter hydrossis (strain ATCC 27775 / DSM 1100 / LMG 10767 / O)</name>
    <dbReference type="NCBI Taxonomy" id="760192"/>
    <lineage>
        <taxon>Bacteria</taxon>
        <taxon>Pseudomonadati</taxon>
        <taxon>Bacteroidota</taxon>
        <taxon>Saprospiria</taxon>
        <taxon>Saprospirales</taxon>
        <taxon>Haliscomenobacteraceae</taxon>
        <taxon>Haliscomenobacter</taxon>
    </lineage>
</organism>
<dbReference type="HOGENOM" id="CLU_281416_0_0_10"/>
<dbReference type="STRING" id="760192.Halhy_0341"/>
<evidence type="ECO:0000259" key="2">
    <source>
        <dbReference type="Pfam" id="PF07593"/>
    </source>
</evidence>
<dbReference type="KEGG" id="hhy:Halhy_0341"/>
<dbReference type="AlphaFoldDB" id="F4KX25"/>
<dbReference type="eggNOG" id="COG4888">
    <property type="taxonomic scope" value="Bacteria"/>
</dbReference>
<dbReference type="Gene3D" id="2.130.10.130">
    <property type="entry name" value="Integrin alpha, N-terminal"/>
    <property type="match status" value="3"/>
</dbReference>
<sequence>MKSSNILPILLILLASCGKNKAVLFEELSADKTGVTFNNTISDNDTFNILTFEYIYNGGGVAIADFNDDGLQDLFFTGNQVENQLYLNKGDWKFEDITSKAGVGGKDRWKAGVAITDLNYDGKMDIYIACMTYNPGPRRANLLYINQGNDKNGVPTFKEEAQAYGIADTSYTTACAFLDYDNDGDQDLYLAVNHQRKNEFPNSFRPKSTDGSSYNHDRLYRNDWDPVKKHAAFTEVSLEAGIKGEGFGLAINITDINRDGWKDIYVSNDYVTNDHLYINNQDGTFTDRAGEYFKHTSYSAMGNEIVDINNDGLMDIIALDMMPEDNYRRKTMLPANNYNTFQNYEEYKYQHQYVRNTLQLNRGFVPGTQNPVFSEISMLAGVSSTDWSWAPIAADFDLDGYRDLIVTNGFPKDVTDLDFVDYNSNAYAYASKGFMNEEIPSVKLRNYAFRNRGDLTFESMGEKWGITQNSFSNGGAYGDLDNDGDLDYVVNNINDPASLFRNNLIGMDAPNWLGIRLKGDSLNPMGLGSLVEIHYGKGEKQYWEHSIYRGYLSSVQALAHFGLGENQLVEKIIVTWPNQKQQVLTKVKANQVLEIEFRNAKTAPPPPPPPAQPWFSNVTTALGLNYTHQETDFIDFNLQPLLPHKLSQYGPGLAVADVNGDQLDDFFVSGGHFHKGRFFLQKTDGTFSEQDLLEGIEGSDKKGEDLGALFFDADQDGDQDLYLVRGGVEFPADHPSYQDVLYLNNNNQFIPAKGALPAFLKSGTCVRAADFDRDGDLDLFITGRAKHKAYPAPLSSYLLRNDSKPGKPKFVLANDQLAPGLNDLGLVCDALWTDYDQDGWVDLLLAGEWMPLTLFKNNQGKLENVTAGSGLEKYTGWWSSLVGGDFDGDGDVDYLAGNLGLNTLFKASAEHPVGIYAADFDGNQGYDAIPSVFFPNRQGKLEEFPYHNRMDMDKQLIASKRAYLMHAEFAQTNMPQYLSNFKGIKPLHLTATHMQSSFIRNLGNGKFSVESLPTEAQFAPIYAMSAGDWNRDGHLDALCVGNDFGSEVTTGRYDAFNGLLLLGNGKGGFKPASLQEAGFYLPGDAKSMVQLSNARGEQCFVVGQNRGPIQVFKPSRAATRLFSYGEKDAFAVVKMANGKTQRHELYQGHTFLSQSTRKLWMPANAVEVGITNFQGKTRVEKLAK</sequence>
<dbReference type="PANTHER" id="PTHR16026:SF0">
    <property type="entry name" value="CARTILAGE ACIDIC PROTEIN 1"/>
    <property type="match status" value="1"/>
</dbReference>
<evidence type="ECO:0000256" key="1">
    <source>
        <dbReference type="ARBA" id="ARBA00022729"/>
    </source>
</evidence>
<reference key="2">
    <citation type="submission" date="2011-04" db="EMBL/GenBank/DDBJ databases">
        <title>Complete sequence of chromosome of Haliscomenobacter hydrossis DSM 1100.</title>
        <authorList>
            <consortium name="US DOE Joint Genome Institute (JGI-PGF)"/>
            <person name="Lucas S."/>
            <person name="Han J."/>
            <person name="Lapidus A."/>
            <person name="Bruce D."/>
            <person name="Goodwin L."/>
            <person name="Pitluck S."/>
            <person name="Peters L."/>
            <person name="Kyrpides N."/>
            <person name="Mavromatis K."/>
            <person name="Ivanova N."/>
            <person name="Ovchinnikova G."/>
            <person name="Pagani I."/>
            <person name="Daligault H."/>
            <person name="Detter J.C."/>
            <person name="Han C."/>
            <person name="Land M."/>
            <person name="Hauser L."/>
            <person name="Markowitz V."/>
            <person name="Cheng J.-F."/>
            <person name="Hugenholtz P."/>
            <person name="Woyke T."/>
            <person name="Wu D."/>
            <person name="Verbarg S."/>
            <person name="Frueling A."/>
            <person name="Brambilla E."/>
            <person name="Klenk H.-P."/>
            <person name="Eisen J.A."/>
        </authorList>
    </citation>
    <scope>NUCLEOTIDE SEQUENCE</scope>
    <source>
        <strain>DSM 1100</strain>
    </source>
</reference>
<gene>
    <name evidence="3" type="ordered locus">Halhy_0341</name>
</gene>
<dbReference type="PANTHER" id="PTHR16026">
    <property type="entry name" value="CARTILAGE ACIDIC PROTEIN 1"/>
    <property type="match status" value="1"/>
</dbReference>
<dbReference type="OrthoDB" id="1488345at2"/>
<dbReference type="InterPro" id="IPR027039">
    <property type="entry name" value="Crtac1"/>
</dbReference>
<keyword evidence="1" id="KW-0732">Signal</keyword>
<reference evidence="3 4" key="1">
    <citation type="journal article" date="2011" name="Stand. Genomic Sci.">
        <title>Complete genome sequence of Haliscomenobacter hydrossis type strain (O).</title>
        <authorList>
            <consortium name="US DOE Joint Genome Institute (JGI-PGF)"/>
            <person name="Daligault H."/>
            <person name="Lapidus A."/>
            <person name="Zeytun A."/>
            <person name="Nolan M."/>
            <person name="Lucas S."/>
            <person name="Del Rio T.G."/>
            <person name="Tice H."/>
            <person name="Cheng J.F."/>
            <person name="Tapia R."/>
            <person name="Han C."/>
            <person name="Goodwin L."/>
            <person name="Pitluck S."/>
            <person name="Liolios K."/>
            <person name="Pagani I."/>
            <person name="Ivanova N."/>
            <person name="Huntemann M."/>
            <person name="Mavromatis K."/>
            <person name="Mikhailova N."/>
            <person name="Pati A."/>
            <person name="Chen A."/>
            <person name="Palaniappan K."/>
            <person name="Land M."/>
            <person name="Hauser L."/>
            <person name="Brambilla E.M."/>
            <person name="Rohde M."/>
            <person name="Verbarg S."/>
            <person name="Goker M."/>
            <person name="Bristow J."/>
            <person name="Eisen J.A."/>
            <person name="Markowitz V."/>
            <person name="Hugenholtz P."/>
            <person name="Kyrpides N.C."/>
            <person name="Klenk H.P."/>
            <person name="Woyke T."/>
        </authorList>
    </citation>
    <scope>NUCLEOTIDE SEQUENCE [LARGE SCALE GENOMIC DNA]</scope>
    <source>
        <strain evidence="4">ATCC 27775 / DSM 1100 / LMG 10767 / O</strain>
    </source>
</reference>
<dbReference type="PROSITE" id="PS51257">
    <property type="entry name" value="PROKAR_LIPOPROTEIN"/>
    <property type="match status" value="1"/>
</dbReference>
<evidence type="ECO:0000313" key="4">
    <source>
        <dbReference type="Proteomes" id="UP000008461"/>
    </source>
</evidence>
<dbReference type="SUPFAM" id="SSF69318">
    <property type="entry name" value="Integrin alpha N-terminal domain"/>
    <property type="match status" value="3"/>
</dbReference>
<evidence type="ECO:0000313" key="3">
    <source>
        <dbReference type="EMBL" id="AEE48253.1"/>
    </source>
</evidence>
<dbReference type="InterPro" id="IPR028994">
    <property type="entry name" value="Integrin_alpha_N"/>
</dbReference>
<dbReference type="Proteomes" id="UP000008461">
    <property type="component" value="Chromosome"/>
</dbReference>
<keyword evidence="4" id="KW-1185">Reference proteome</keyword>
<feature type="domain" description="ASPIC/UnbV" evidence="2">
    <location>
        <begin position="526"/>
        <end position="593"/>
    </location>
</feature>
<dbReference type="InterPro" id="IPR013517">
    <property type="entry name" value="FG-GAP"/>
</dbReference>
<dbReference type="Pfam" id="PF07593">
    <property type="entry name" value="UnbV_ASPIC"/>
    <property type="match status" value="1"/>
</dbReference>
<dbReference type="EMBL" id="CP002691">
    <property type="protein sequence ID" value="AEE48253.1"/>
    <property type="molecule type" value="Genomic_DNA"/>
</dbReference>